<evidence type="ECO:0000256" key="1">
    <source>
        <dbReference type="SAM" id="MobiDB-lite"/>
    </source>
</evidence>
<keyword evidence="4" id="KW-1185">Reference proteome</keyword>
<dbReference type="Proteomes" id="UP000326289">
    <property type="component" value="Unassembled WGS sequence"/>
</dbReference>
<feature type="transmembrane region" description="Helical" evidence="2">
    <location>
        <begin position="29"/>
        <end position="52"/>
    </location>
</feature>
<name>A0A5N6IJA0_9EURO</name>
<evidence type="ECO:0000313" key="4">
    <source>
        <dbReference type="Proteomes" id="UP000326289"/>
    </source>
</evidence>
<dbReference type="AlphaFoldDB" id="A0A5N6IJA0"/>
<dbReference type="EMBL" id="ML732961">
    <property type="protein sequence ID" value="KAB8266518.1"/>
    <property type="molecule type" value="Genomic_DNA"/>
</dbReference>
<accession>A0A5N6IJA0</accession>
<protein>
    <submittedName>
        <fullName evidence="3">Uncharacterized protein</fullName>
    </submittedName>
</protein>
<sequence length="66" mass="7799">MGLTPGEEGENLWRKNKKKKYRKRGGPHFFIFIIFFFFSLSFPIALVFPTYLRINGSEQGFRPGKR</sequence>
<evidence type="ECO:0000313" key="3">
    <source>
        <dbReference type="EMBL" id="KAB8266518.1"/>
    </source>
</evidence>
<gene>
    <name evidence="3" type="ORF">BDV30DRAFT_221772</name>
</gene>
<organism evidence="3 4">
    <name type="scientific">Aspergillus minisclerotigenes</name>
    <dbReference type="NCBI Taxonomy" id="656917"/>
    <lineage>
        <taxon>Eukaryota</taxon>
        <taxon>Fungi</taxon>
        <taxon>Dikarya</taxon>
        <taxon>Ascomycota</taxon>
        <taxon>Pezizomycotina</taxon>
        <taxon>Eurotiomycetes</taxon>
        <taxon>Eurotiomycetidae</taxon>
        <taxon>Eurotiales</taxon>
        <taxon>Aspergillaceae</taxon>
        <taxon>Aspergillus</taxon>
        <taxon>Aspergillus subgen. Circumdati</taxon>
    </lineage>
</organism>
<keyword evidence="2" id="KW-0812">Transmembrane</keyword>
<keyword evidence="2" id="KW-1133">Transmembrane helix</keyword>
<reference evidence="3 4" key="1">
    <citation type="submission" date="2019-04" db="EMBL/GenBank/DDBJ databases">
        <title>Fungal friends and foes A comparative genomics study of 23 Aspergillus species from section Flavi.</title>
        <authorList>
            <consortium name="DOE Joint Genome Institute"/>
            <person name="Kjaerbolling I."/>
            <person name="Vesth T.C."/>
            <person name="Frisvad J.C."/>
            <person name="Nybo J.L."/>
            <person name="Theobald S."/>
            <person name="Kildgaard S."/>
            <person name="Petersen T.I."/>
            <person name="Kuo A."/>
            <person name="Sato A."/>
            <person name="Lyhne E.K."/>
            <person name="Kogle M.E."/>
            <person name="Wiebenga A."/>
            <person name="Kun R.S."/>
            <person name="Lubbers R.J."/>
            <person name="Makela M.R."/>
            <person name="Barry K."/>
            <person name="Chovatia M."/>
            <person name="Clum A."/>
            <person name="Daum C."/>
            <person name="Haridas S."/>
            <person name="He G."/>
            <person name="LaButti K."/>
            <person name="Lipzen A."/>
            <person name="Mondo S."/>
            <person name="Pangilinan J."/>
            <person name="Riley R."/>
            <person name="Salamov A."/>
            <person name="Simmons B.A."/>
            <person name="Magnuson J.K."/>
            <person name="Henrissat B."/>
            <person name="Mortensen U.H."/>
            <person name="Larsen T.O."/>
            <person name="De vries R.P."/>
            <person name="Grigoriev I.V."/>
            <person name="Machida M."/>
            <person name="Baker S.E."/>
            <person name="Andersen M.R."/>
        </authorList>
    </citation>
    <scope>NUCLEOTIDE SEQUENCE [LARGE SCALE GENOMIC DNA]</scope>
    <source>
        <strain evidence="3 4">CBS 117635</strain>
    </source>
</reference>
<evidence type="ECO:0000256" key="2">
    <source>
        <dbReference type="SAM" id="Phobius"/>
    </source>
</evidence>
<keyword evidence="2" id="KW-0472">Membrane</keyword>
<proteinExistence type="predicted"/>
<feature type="region of interest" description="Disordered" evidence="1">
    <location>
        <begin position="1"/>
        <end position="21"/>
    </location>
</feature>